<keyword evidence="4" id="KW-0460">Magnesium</keyword>
<evidence type="ECO:0000313" key="7">
    <source>
        <dbReference type="Proteomes" id="UP000709466"/>
    </source>
</evidence>
<accession>A0ABX0VXH2</accession>
<evidence type="ECO:0000313" key="6">
    <source>
        <dbReference type="EMBL" id="NIY71971.1"/>
    </source>
</evidence>
<evidence type="ECO:0000256" key="1">
    <source>
        <dbReference type="ARBA" id="ARBA00001946"/>
    </source>
</evidence>
<evidence type="ECO:0000256" key="4">
    <source>
        <dbReference type="ARBA" id="ARBA00022842"/>
    </source>
</evidence>
<dbReference type="InterPro" id="IPR000086">
    <property type="entry name" value="NUDIX_hydrolase_dom"/>
</dbReference>
<comment type="caution">
    <text evidence="6">The sequence shown here is derived from an EMBL/GenBank/DDBJ whole genome shotgun (WGS) entry which is preliminary data.</text>
</comment>
<evidence type="ECO:0000259" key="5">
    <source>
        <dbReference type="PROSITE" id="PS51462"/>
    </source>
</evidence>
<sequence>MPTSFLRQLWREGVVPLLKRPPAEQVAALCYRMADDHLEVLLVTSSEGRWILPKGWPIDGLHHHQAALTEAWEEAGVKTGIADSDVFGTYSAKKTMKNGVVQECQTMVYPVRVMELAKSYPEKNKRERIWVPFENAAQMVREPDLAAILRRFPASHARDTQATG</sequence>
<dbReference type="RefSeq" id="WP_167637363.1">
    <property type="nucleotide sequence ID" value="NZ_JAATOP010000003.1"/>
</dbReference>
<dbReference type="PANTHER" id="PTHR12629">
    <property type="entry name" value="DIPHOSPHOINOSITOL POLYPHOSPHATE PHOSPHOHYDROLASE"/>
    <property type="match status" value="1"/>
</dbReference>
<dbReference type="Proteomes" id="UP000709466">
    <property type="component" value="Unassembled WGS sequence"/>
</dbReference>
<dbReference type="EMBL" id="JAATOP010000003">
    <property type="protein sequence ID" value="NIY71971.1"/>
    <property type="molecule type" value="Genomic_DNA"/>
</dbReference>
<dbReference type="PROSITE" id="PS51462">
    <property type="entry name" value="NUDIX"/>
    <property type="match status" value="1"/>
</dbReference>
<dbReference type="InterPro" id="IPR015797">
    <property type="entry name" value="NUDIX_hydrolase-like_dom_sf"/>
</dbReference>
<dbReference type="Gene3D" id="3.90.79.10">
    <property type="entry name" value="Nucleoside Triphosphate Pyrophosphohydrolase"/>
    <property type="match status" value="1"/>
</dbReference>
<feature type="domain" description="Nudix hydrolase" evidence="5">
    <location>
        <begin position="9"/>
        <end position="153"/>
    </location>
</feature>
<gene>
    <name evidence="6" type="ORF">HCZ30_05915</name>
</gene>
<comment type="cofactor">
    <cofactor evidence="1">
        <name>Mg(2+)</name>
        <dbReference type="ChEBI" id="CHEBI:18420"/>
    </cofactor>
</comment>
<evidence type="ECO:0000256" key="3">
    <source>
        <dbReference type="ARBA" id="ARBA00022801"/>
    </source>
</evidence>
<evidence type="ECO:0000256" key="2">
    <source>
        <dbReference type="ARBA" id="ARBA00022723"/>
    </source>
</evidence>
<dbReference type="CDD" id="cd04666">
    <property type="entry name" value="NUDIX_DIPP2_like_Nudt4"/>
    <property type="match status" value="1"/>
</dbReference>
<dbReference type="InterPro" id="IPR047198">
    <property type="entry name" value="DDP-like_NUDIX"/>
</dbReference>
<name>A0ABX0VXH2_9RHOB</name>
<organism evidence="6 7">
    <name type="scientific">Marivivens donghaensis</name>
    <dbReference type="NCBI Taxonomy" id="1699413"/>
    <lineage>
        <taxon>Bacteria</taxon>
        <taxon>Pseudomonadati</taxon>
        <taxon>Pseudomonadota</taxon>
        <taxon>Alphaproteobacteria</taxon>
        <taxon>Rhodobacterales</taxon>
        <taxon>Paracoccaceae</taxon>
        <taxon>Marivivens group</taxon>
        <taxon>Marivivens</taxon>
    </lineage>
</organism>
<protein>
    <submittedName>
        <fullName evidence="6">NUDIX hydrolase</fullName>
    </submittedName>
</protein>
<dbReference type="SUPFAM" id="SSF55811">
    <property type="entry name" value="Nudix"/>
    <property type="match status" value="1"/>
</dbReference>
<keyword evidence="2" id="KW-0479">Metal-binding</keyword>
<proteinExistence type="predicted"/>
<dbReference type="PANTHER" id="PTHR12629:SF0">
    <property type="entry name" value="DIPHOSPHOINOSITOL-POLYPHOSPHATE DIPHOSPHATASE"/>
    <property type="match status" value="1"/>
</dbReference>
<keyword evidence="7" id="KW-1185">Reference proteome</keyword>
<reference evidence="6 7" key="1">
    <citation type="submission" date="2020-03" db="EMBL/GenBank/DDBJ databases">
        <title>Bacterial isolates of synthetic phycosphere.</title>
        <authorList>
            <person name="Fu H."/>
            <person name="Moran M.A."/>
        </authorList>
    </citation>
    <scope>NUCLEOTIDE SEQUENCE [LARGE SCALE GENOMIC DNA]</scope>
    <source>
        <strain evidence="6 7">HF1</strain>
    </source>
</reference>
<dbReference type="GO" id="GO:0016787">
    <property type="term" value="F:hydrolase activity"/>
    <property type="evidence" value="ECO:0007669"/>
    <property type="project" value="UniProtKB-KW"/>
</dbReference>
<dbReference type="Pfam" id="PF00293">
    <property type="entry name" value="NUDIX"/>
    <property type="match status" value="1"/>
</dbReference>
<keyword evidence="3 6" id="KW-0378">Hydrolase</keyword>